<dbReference type="EMBL" id="NKCI01000219">
    <property type="protein sequence ID" value="RSL47327.1"/>
    <property type="molecule type" value="Genomic_DNA"/>
</dbReference>
<feature type="repeat" description="ANK" evidence="3">
    <location>
        <begin position="1053"/>
        <end position="1085"/>
    </location>
</feature>
<feature type="transmembrane region" description="Helical" evidence="5">
    <location>
        <begin position="319"/>
        <end position="338"/>
    </location>
</feature>
<dbReference type="PANTHER" id="PTHR24198">
    <property type="entry name" value="ANKYRIN REPEAT AND PROTEIN KINASE DOMAIN-CONTAINING PROTEIN"/>
    <property type="match status" value="1"/>
</dbReference>
<dbReference type="SUPFAM" id="SSF48403">
    <property type="entry name" value="Ankyrin repeat"/>
    <property type="match status" value="1"/>
</dbReference>
<evidence type="ECO:0000256" key="5">
    <source>
        <dbReference type="SAM" id="Phobius"/>
    </source>
</evidence>
<dbReference type="Gene3D" id="1.25.40.20">
    <property type="entry name" value="Ankyrin repeat-containing domain"/>
    <property type="match status" value="3"/>
</dbReference>
<dbReference type="InterPro" id="IPR036770">
    <property type="entry name" value="Ankyrin_rpt-contain_sf"/>
</dbReference>
<sequence>MNLTKYIAIILAVLVGFVHGFGFADFVNDLHSDLAPLLTLLGEKVTMQYISQATGPLDCIVLALAPLGIITIMVSAIRVGGPTILKAIVGRAKENMAAAELELMSSTSREVCELFNGQNIVRCLGSGSVWQYICLFRKGIGNGQVRFMTLQQATNEGLLIERHGKTAKEPRGNAPSSQGSNGEGEVTGTTTGFASREQTTLQRMRRRFWKPVSKETDEETGVELGTIRPAQEPANEMDEDPTEQDIASPATIIVIYDAVPEAPNISLNLLHLGSRTRIWLAVMVGVVSQTLVLVFFGLISFNPAVQTFFKIDKPLSPYGFGMTFSGSLLMAIGVFLCADVVERSTVEEVYETNDQYGMRLYWLQQDQTVNDQVFQSFATFTDPYCTQFLKSRRAKDDRTPKKLQTETCVGVGFGLVGFVTQFVGFRGLHPAAPLAQLVAILGMTVFRAYARPGYTRNFQTAKLLHGFEQDWFAQQLAQYPTSQQILQELAQREAQRPVQEPTTQQLVQEPVQELTTQQLVQKLARSMDDGKQQQRGLTPWMIVTGREADYRAFEPLDSEAQSRAPNSEVQCLLVMRKDIYKLTKSRAISYKCAAKLATAMEKALGVLFPNGPSEGTLGFRWMIDVAVKGETEPVWIDLSYHQAAACWKVKAADLNAVLSLWVYTVCVQKNEPRSDDEHGEAEDCAWICRGLSEPSLKALGCRNHGLRFQVMQHLEVWSIRSRYHLTEIMEIWKAEVEEQQKEEEQQEESTPRLEVNCARAVCKFADSQDSMVGLYASDLLFSFMWSMAKSVQVPVGGEAKREQTASANGPPETKPLGNTAITGLISAFREASHWPEHETCLGVISPLSVLGKLPAQPWYHTISEAIMEGCKLKQRDLIRVAMRQGIQKAESLVLTYKAETTGLHERGLLWLLEHQRRTAEVPWAFRSDTMFDETPMGYAFQKCTSYLEGLLSGSDALSEHLDKLWANQGRLLQPCQITTHKKLPACFNFTALHEEAVRGNEIGGDAPPELKALVNVQDVCGWTPLFYAASAKNRKMVKQLLALGADATLADIHGYTAVHHACLSGCKKTLNILAEHGVKLDSQAINGALPIHLAAGRGHDGVIAQLYKLEPYRDRAKSRDPILDFDNRTPMHWAAAGGHIQAVEALKDDVNTQDDCGWSPLHVAILSGRGHLISTLCQLSADVESRDFKGRTPLILACAKGRWRIMGNLIESGARVHEADLDDMTPLHYLASNVDDAALISTLTKGLDNKAIQNLTKLRNRDGRTPLHFAAMRGGLDMINKLLELGATADLTDRQRKSPLFHALSCAKDEKVALKIAKVLATRGIWLRVSAWNCDPASPGYGLLA</sequence>
<keyword evidence="5" id="KW-0812">Transmembrane</keyword>
<comment type="caution">
    <text evidence="6">The sequence shown here is derived from an EMBL/GenBank/DDBJ whole genome shotgun (WGS) entry which is preliminary data.</text>
</comment>
<feature type="transmembrane region" description="Helical" evidence="5">
    <location>
        <begin position="407"/>
        <end position="425"/>
    </location>
</feature>
<dbReference type="PANTHER" id="PTHR24198:SF165">
    <property type="entry name" value="ANKYRIN REPEAT-CONTAINING PROTEIN-RELATED"/>
    <property type="match status" value="1"/>
</dbReference>
<protein>
    <submittedName>
        <fullName evidence="6">Uncharacterized protein</fullName>
    </submittedName>
</protein>
<evidence type="ECO:0000256" key="2">
    <source>
        <dbReference type="ARBA" id="ARBA00023043"/>
    </source>
</evidence>
<name>A0A428P2S1_9HYPO</name>
<feature type="repeat" description="ANK" evidence="3">
    <location>
        <begin position="1020"/>
        <end position="1052"/>
    </location>
</feature>
<keyword evidence="2 3" id="KW-0040">ANK repeat</keyword>
<dbReference type="SMART" id="SM00248">
    <property type="entry name" value="ANK"/>
    <property type="match status" value="9"/>
</dbReference>
<evidence type="ECO:0000313" key="7">
    <source>
        <dbReference type="Proteomes" id="UP000288168"/>
    </source>
</evidence>
<dbReference type="Proteomes" id="UP000288168">
    <property type="component" value="Unassembled WGS sequence"/>
</dbReference>
<keyword evidence="5" id="KW-0472">Membrane</keyword>
<feature type="compositionally biased region" description="Low complexity" evidence="4">
    <location>
        <begin position="183"/>
        <end position="192"/>
    </location>
</feature>
<feature type="repeat" description="ANK" evidence="3">
    <location>
        <begin position="1189"/>
        <end position="1221"/>
    </location>
</feature>
<evidence type="ECO:0000256" key="3">
    <source>
        <dbReference type="PROSITE-ProRule" id="PRU00023"/>
    </source>
</evidence>
<feature type="repeat" description="ANK" evidence="3">
    <location>
        <begin position="1262"/>
        <end position="1294"/>
    </location>
</feature>
<keyword evidence="5" id="KW-1133">Transmembrane helix</keyword>
<evidence type="ECO:0000256" key="4">
    <source>
        <dbReference type="SAM" id="MobiDB-lite"/>
    </source>
</evidence>
<dbReference type="PROSITE" id="PS50297">
    <property type="entry name" value="ANK_REP_REGION"/>
    <property type="match status" value="4"/>
</dbReference>
<accession>A0A428P2S1</accession>
<keyword evidence="1" id="KW-0677">Repeat</keyword>
<gene>
    <name evidence="6" type="ORF">CEP54_013441</name>
</gene>
<dbReference type="PROSITE" id="PS50088">
    <property type="entry name" value="ANK_REPEAT"/>
    <property type="match status" value="5"/>
</dbReference>
<feature type="repeat" description="ANK" evidence="3">
    <location>
        <begin position="1156"/>
        <end position="1188"/>
    </location>
</feature>
<feature type="transmembrane region" description="Helical" evidence="5">
    <location>
        <begin position="60"/>
        <end position="81"/>
    </location>
</feature>
<dbReference type="OrthoDB" id="194358at2759"/>
<organism evidence="6 7">
    <name type="scientific">Fusarium duplospermum</name>
    <dbReference type="NCBI Taxonomy" id="1325734"/>
    <lineage>
        <taxon>Eukaryota</taxon>
        <taxon>Fungi</taxon>
        <taxon>Dikarya</taxon>
        <taxon>Ascomycota</taxon>
        <taxon>Pezizomycotina</taxon>
        <taxon>Sordariomycetes</taxon>
        <taxon>Hypocreomycetidae</taxon>
        <taxon>Hypocreales</taxon>
        <taxon>Nectriaceae</taxon>
        <taxon>Fusarium</taxon>
        <taxon>Fusarium solani species complex</taxon>
    </lineage>
</organism>
<evidence type="ECO:0000313" key="6">
    <source>
        <dbReference type="EMBL" id="RSL47327.1"/>
    </source>
</evidence>
<evidence type="ECO:0000256" key="1">
    <source>
        <dbReference type="ARBA" id="ARBA00022737"/>
    </source>
</evidence>
<feature type="region of interest" description="Disordered" evidence="4">
    <location>
        <begin position="164"/>
        <end position="199"/>
    </location>
</feature>
<dbReference type="InterPro" id="IPR002110">
    <property type="entry name" value="Ankyrin_rpt"/>
</dbReference>
<dbReference type="Pfam" id="PF12796">
    <property type="entry name" value="Ank_2"/>
    <property type="match status" value="3"/>
</dbReference>
<keyword evidence="7" id="KW-1185">Reference proteome</keyword>
<dbReference type="STRING" id="1325734.A0A428P2S1"/>
<reference evidence="6 7" key="1">
    <citation type="submission" date="2017-06" db="EMBL/GenBank/DDBJ databases">
        <title>Comparative genomic analysis of Ambrosia Fusariam Clade fungi.</title>
        <authorList>
            <person name="Stajich J.E."/>
            <person name="Carrillo J."/>
            <person name="Kijimoto T."/>
            <person name="Eskalen A."/>
            <person name="O'Donnell K."/>
            <person name="Kasson M."/>
        </authorList>
    </citation>
    <scope>NUCLEOTIDE SEQUENCE [LARGE SCALE GENOMIC DNA]</scope>
    <source>
        <strain evidence="6 7">NRRL62584</strain>
    </source>
</reference>
<proteinExistence type="predicted"/>
<feature type="transmembrane region" description="Helical" evidence="5">
    <location>
        <begin position="278"/>
        <end position="299"/>
    </location>
</feature>